<accession>A0ABT2S7G2</accession>
<evidence type="ECO:0000256" key="1">
    <source>
        <dbReference type="ARBA" id="ARBA00022801"/>
    </source>
</evidence>
<proteinExistence type="predicted"/>
<dbReference type="EMBL" id="JAOQJV010000013">
    <property type="protein sequence ID" value="MCU6700530.1"/>
    <property type="molecule type" value="Genomic_DNA"/>
</dbReference>
<dbReference type="SUPFAM" id="SSF63817">
    <property type="entry name" value="Sortase"/>
    <property type="match status" value="1"/>
</dbReference>
<dbReference type="RefSeq" id="WP_262581881.1">
    <property type="nucleotide sequence ID" value="NZ_JAOQJV010000013.1"/>
</dbReference>
<dbReference type="InterPro" id="IPR023365">
    <property type="entry name" value="Sortase_dom-sf"/>
</dbReference>
<evidence type="ECO:0000313" key="4">
    <source>
        <dbReference type="Proteomes" id="UP001207605"/>
    </source>
</evidence>
<comment type="caution">
    <text evidence="3">The sequence shown here is derived from an EMBL/GenBank/DDBJ whole genome shotgun (WGS) entry which is preliminary data.</text>
</comment>
<dbReference type="EC" id="3.4.22.71" evidence="3"/>
<protein>
    <submittedName>
        <fullName evidence="3">Class B sortase</fullName>
        <ecNumber evidence="3">3.4.22.71</ecNumber>
    </submittedName>
</protein>
<evidence type="ECO:0000256" key="2">
    <source>
        <dbReference type="SAM" id="Phobius"/>
    </source>
</evidence>
<keyword evidence="2" id="KW-0472">Membrane</keyword>
<organism evidence="3 4">
    <name type="scientific">Dorea ammoniilytica</name>
    <dbReference type="NCBI Taxonomy" id="2981788"/>
    <lineage>
        <taxon>Bacteria</taxon>
        <taxon>Bacillati</taxon>
        <taxon>Bacillota</taxon>
        <taxon>Clostridia</taxon>
        <taxon>Lachnospirales</taxon>
        <taxon>Lachnospiraceae</taxon>
        <taxon>Dorea</taxon>
    </lineage>
</organism>
<evidence type="ECO:0000313" key="3">
    <source>
        <dbReference type="EMBL" id="MCU6700530.1"/>
    </source>
</evidence>
<dbReference type="GO" id="GO:0016787">
    <property type="term" value="F:hydrolase activity"/>
    <property type="evidence" value="ECO:0007669"/>
    <property type="project" value="UniProtKB-KW"/>
</dbReference>
<dbReference type="NCBIfam" id="TIGR03064">
    <property type="entry name" value="sortase_srtB"/>
    <property type="match status" value="1"/>
</dbReference>
<dbReference type="InterPro" id="IPR005754">
    <property type="entry name" value="Sortase"/>
</dbReference>
<keyword evidence="1 3" id="KW-0378">Hydrolase</keyword>
<gene>
    <name evidence="3" type="primary">srtB</name>
    <name evidence="3" type="ORF">OCV65_09855</name>
</gene>
<dbReference type="CDD" id="cd05826">
    <property type="entry name" value="Sortase_B"/>
    <property type="match status" value="1"/>
</dbReference>
<dbReference type="Proteomes" id="UP001207605">
    <property type="component" value="Unassembled WGS sequence"/>
</dbReference>
<keyword evidence="2" id="KW-1133">Transmembrane helix</keyword>
<name>A0ABT2S7G2_9FIRM</name>
<sequence length="263" mass="30144">MGERKNYHRGRRKKKKGGIISTLILIIAIAVFCVSGYQLYKLFGGYHQGKSEYDKVREVAVHGDDKDEDEFVVDFDELKKINADTVGWIRFYPEPSQISYPLVQTTDNDLYLNRTFSANENTVGAIFVNCDNAADFSDRNTIIYGHRMKDHSMFHDLEKYEDESFWKENPYFYIYTPDGRKLSCHIYSAGIVKDTSSTYLTQFASDEEYQAFLDDTKRAGAYHTGVEVTTDQRVVTLSTCTAASDDNRMVVRGVIESEDVVKK</sequence>
<keyword evidence="4" id="KW-1185">Reference proteome</keyword>
<feature type="transmembrane region" description="Helical" evidence="2">
    <location>
        <begin position="20"/>
        <end position="40"/>
    </location>
</feature>
<dbReference type="Pfam" id="PF04203">
    <property type="entry name" value="Sortase"/>
    <property type="match status" value="1"/>
</dbReference>
<dbReference type="Gene3D" id="2.40.260.10">
    <property type="entry name" value="Sortase"/>
    <property type="match status" value="1"/>
</dbReference>
<keyword evidence="2" id="KW-0812">Transmembrane</keyword>
<dbReference type="InterPro" id="IPR009835">
    <property type="entry name" value="SrtB"/>
</dbReference>
<reference evidence="3 4" key="1">
    <citation type="journal article" date="2021" name="ISME Commun">
        <title>Automated analysis of genomic sequences facilitates high-throughput and comprehensive description of bacteria.</title>
        <authorList>
            <person name="Hitch T.C.A."/>
        </authorList>
    </citation>
    <scope>NUCLEOTIDE SEQUENCE [LARGE SCALE GENOMIC DNA]</scope>
    <source>
        <strain evidence="3 4">Sanger_02</strain>
    </source>
</reference>